<dbReference type="KEGG" id="dpe:6587252"/>
<dbReference type="GO" id="GO:0005739">
    <property type="term" value="C:mitochondrion"/>
    <property type="evidence" value="ECO:0007669"/>
    <property type="project" value="TreeGrafter"/>
</dbReference>
<dbReference type="OrthoDB" id="2129069at2759"/>
<dbReference type="InterPro" id="IPR010754">
    <property type="entry name" value="OPA3-like"/>
</dbReference>
<evidence type="ECO:0000256" key="1">
    <source>
        <dbReference type="ARBA" id="ARBA00007584"/>
    </source>
</evidence>
<dbReference type="PANTHER" id="PTHR12499:SF0">
    <property type="entry name" value="OPTIC ATROPHY 3 PROTEIN"/>
    <property type="match status" value="1"/>
</dbReference>
<keyword evidence="5" id="KW-1185">Reference proteome</keyword>
<feature type="compositionally biased region" description="Acidic residues" evidence="3">
    <location>
        <begin position="121"/>
        <end position="131"/>
    </location>
</feature>
<feature type="region of interest" description="Disordered" evidence="3">
    <location>
        <begin position="110"/>
        <end position="131"/>
    </location>
</feature>
<dbReference type="PhylomeDB" id="B4G4M1"/>
<gene>
    <name evidence="4" type="primary">Dper\GL23345</name>
    <name evidence="4" type="ORF">Dper_GL23345</name>
</gene>
<accession>B4G4M1</accession>
<evidence type="ECO:0000256" key="3">
    <source>
        <dbReference type="SAM" id="MobiDB-lite"/>
    </source>
</evidence>
<dbReference type="Pfam" id="PF07047">
    <property type="entry name" value="OPA3"/>
    <property type="match status" value="1"/>
</dbReference>
<protein>
    <submittedName>
        <fullName evidence="4">GL23345</fullName>
    </submittedName>
</protein>
<proteinExistence type="inferred from homology"/>
<dbReference type="PANTHER" id="PTHR12499">
    <property type="entry name" value="OPTIC ATROPHY 3 PROTEIN OPA3"/>
    <property type="match status" value="1"/>
</dbReference>
<name>B4G4M1_DROPE</name>
<organism evidence="5">
    <name type="scientific">Drosophila persimilis</name>
    <name type="common">Fruit fly</name>
    <dbReference type="NCBI Taxonomy" id="7234"/>
    <lineage>
        <taxon>Eukaryota</taxon>
        <taxon>Metazoa</taxon>
        <taxon>Ecdysozoa</taxon>
        <taxon>Arthropoda</taxon>
        <taxon>Hexapoda</taxon>
        <taxon>Insecta</taxon>
        <taxon>Pterygota</taxon>
        <taxon>Neoptera</taxon>
        <taxon>Endopterygota</taxon>
        <taxon>Diptera</taxon>
        <taxon>Brachycera</taxon>
        <taxon>Muscomorpha</taxon>
        <taxon>Ephydroidea</taxon>
        <taxon>Drosophilidae</taxon>
        <taxon>Drosophila</taxon>
        <taxon>Sophophora</taxon>
    </lineage>
</organism>
<dbReference type="GO" id="GO:0019216">
    <property type="term" value="P:regulation of lipid metabolic process"/>
    <property type="evidence" value="ECO:0007669"/>
    <property type="project" value="TreeGrafter"/>
</dbReference>
<evidence type="ECO:0000256" key="2">
    <source>
        <dbReference type="ARBA" id="ARBA00023054"/>
    </source>
</evidence>
<evidence type="ECO:0000313" key="4">
    <source>
        <dbReference type="EMBL" id="EDW24537.1"/>
    </source>
</evidence>
<comment type="similarity">
    <text evidence="1">Belongs to the OPA3 family.</text>
</comment>
<dbReference type="AlphaFoldDB" id="B4G4M1"/>
<dbReference type="EMBL" id="CH479179">
    <property type="protein sequence ID" value="EDW24537.1"/>
    <property type="molecule type" value="Genomic_DNA"/>
</dbReference>
<sequence>MVIGVFPAAKLGVLAIKQISKPIANVLKSNAKSSPFFRKYICMPPAQFYNWVEVKTKMWALNMGGRSVNVPPLNEAMAIELGANLLGEFIIFTIGAGLLIFEYSRQSIKGDQEDRGNPNGEDADDQYADVR</sequence>
<keyword evidence="2" id="KW-0175">Coiled coil</keyword>
<dbReference type="eggNOG" id="KOG3335">
    <property type="taxonomic scope" value="Eukaryota"/>
</dbReference>
<evidence type="ECO:0000313" key="5">
    <source>
        <dbReference type="Proteomes" id="UP000008744"/>
    </source>
</evidence>
<dbReference type="HOGENOM" id="CLU_074707_5_2_1"/>
<dbReference type="Proteomes" id="UP000008744">
    <property type="component" value="Unassembled WGS sequence"/>
</dbReference>
<reference evidence="4 5" key="1">
    <citation type="journal article" date="2007" name="Nature">
        <title>Evolution of genes and genomes on the Drosophila phylogeny.</title>
        <authorList>
            <consortium name="Drosophila 12 Genomes Consortium"/>
            <person name="Clark A.G."/>
            <person name="Eisen M.B."/>
            <person name="Smith D.R."/>
            <person name="Bergman C.M."/>
            <person name="Oliver B."/>
            <person name="Markow T.A."/>
            <person name="Kaufman T.C."/>
            <person name="Kellis M."/>
            <person name="Gelbart W."/>
            <person name="Iyer V.N."/>
            <person name="Pollard D.A."/>
            <person name="Sackton T.B."/>
            <person name="Larracuente A.M."/>
            <person name="Singh N.D."/>
            <person name="Abad J.P."/>
            <person name="Abt D.N."/>
            <person name="Adryan B."/>
            <person name="Aguade M."/>
            <person name="Akashi H."/>
            <person name="Anderson W.W."/>
            <person name="Aquadro C.F."/>
            <person name="Ardell D.H."/>
            <person name="Arguello R."/>
            <person name="Artieri C.G."/>
            <person name="Barbash D.A."/>
            <person name="Barker D."/>
            <person name="Barsanti P."/>
            <person name="Batterham P."/>
            <person name="Batzoglou S."/>
            <person name="Begun D."/>
            <person name="Bhutkar A."/>
            <person name="Blanco E."/>
            <person name="Bosak S.A."/>
            <person name="Bradley R.K."/>
            <person name="Brand A.D."/>
            <person name="Brent M.R."/>
            <person name="Brooks A.N."/>
            <person name="Brown R.H."/>
            <person name="Butlin R.K."/>
            <person name="Caggese C."/>
            <person name="Calvi B.R."/>
            <person name="Bernardo de Carvalho A."/>
            <person name="Caspi A."/>
            <person name="Castrezana S."/>
            <person name="Celniker S.E."/>
            <person name="Chang J.L."/>
            <person name="Chapple C."/>
            <person name="Chatterji S."/>
            <person name="Chinwalla A."/>
            <person name="Civetta A."/>
            <person name="Clifton S.W."/>
            <person name="Comeron J.M."/>
            <person name="Costello J.C."/>
            <person name="Coyne J.A."/>
            <person name="Daub J."/>
            <person name="David R.G."/>
            <person name="Delcher A.L."/>
            <person name="Delehaunty K."/>
            <person name="Do C.B."/>
            <person name="Ebling H."/>
            <person name="Edwards K."/>
            <person name="Eickbush T."/>
            <person name="Evans J.D."/>
            <person name="Filipski A."/>
            <person name="Findeiss S."/>
            <person name="Freyhult E."/>
            <person name="Fulton L."/>
            <person name="Fulton R."/>
            <person name="Garcia A.C."/>
            <person name="Gardiner A."/>
            <person name="Garfield D.A."/>
            <person name="Garvin B.E."/>
            <person name="Gibson G."/>
            <person name="Gilbert D."/>
            <person name="Gnerre S."/>
            <person name="Godfrey J."/>
            <person name="Good R."/>
            <person name="Gotea V."/>
            <person name="Gravely B."/>
            <person name="Greenberg A.J."/>
            <person name="Griffiths-Jones S."/>
            <person name="Gross S."/>
            <person name="Guigo R."/>
            <person name="Gustafson E.A."/>
            <person name="Haerty W."/>
            <person name="Hahn M.W."/>
            <person name="Halligan D.L."/>
            <person name="Halpern A.L."/>
            <person name="Halter G.M."/>
            <person name="Han M.V."/>
            <person name="Heger A."/>
            <person name="Hillier L."/>
            <person name="Hinrichs A.S."/>
            <person name="Holmes I."/>
            <person name="Hoskins R.A."/>
            <person name="Hubisz M.J."/>
            <person name="Hultmark D."/>
            <person name="Huntley M.A."/>
            <person name="Jaffe D.B."/>
            <person name="Jagadeeshan S."/>
            <person name="Jeck W.R."/>
            <person name="Johnson J."/>
            <person name="Jones C.D."/>
            <person name="Jordan W.C."/>
            <person name="Karpen G.H."/>
            <person name="Kataoka E."/>
            <person name="Keightley P.D."/>
            <person name="Kheradpour P."/>
            <person name="Kirkness E.F."/>
            <person name="Koerich L.B."/>
            <person name="Kristiansen K."/>
            <person name="Kudrna D."/>
            <person name="Kulathinal R.J."/>
            <person name="Kumar S."/>
            <person name="Kwok R."/>
            <person name="Lander E."/>
            <person name="Langley C.H."/>
            <person name="Lapoint R."/>
            <person name="Lazzaro B.P."/>
            <person name="Lee S.J."/>
            <person name="Levesque L."/>
            <person name="Li R."/>
            <person name="Lin C.F."/>
            <person name="Lin M.F."/>
            <person name="Lindblad-Toh K."/>
            <person name="Llopart A."/>
            <person name="Long M."/>
            <person name="Low L."/>
            <person name="Lozovsky E."/>
            <person name="Lu J."/>
            <person name="Luo M."/>
            <person name="Machado C.A."/>
            <person name="Makalowski W."/>
            <person name="Marzo M."/>
            <person name="Matsuda M."/>
            <person name="Matzkin L."/>
            <person name="McAllister B."/>
            <person name="McBride C.S."/>
            <person name="McKernan B."/>
            <person name="McKernan K."/>
            <person name="Mendez-Lago M."/>
            <person name="Minx P."/>
            <person name="Mollenhauer M.U."/>
            <person name="Montooth K."/>
            <person name="Mount S.M."/>
            <person name="Mu X."/>
            <person name="Myers E."/>
            <person name="Negre B."/>
            <person name="Newfeld S."/>
            <person name="Nielsen R."/>
            <person name="Noor M.A."/>
            <person name="O'Grady P."/>
            <person name="Pachter L."/>
            <person name="Papaceit M."/>
            <person name="Parisi M.J."/>
            <person name="Parisi M."/>
            <person name="Parts L."/>
            <person name="Pedersen J.S."/>
            <person name="Pesole G."/>
            <person name="Phillippy A.M."/>
            <person name="Ponting C.P."/>
            <person name="Pop M."/>
            <person name="Porcelli D."/>
            <person name="Powell J.R."/>
            <person name="Prohaska S."/>
            <person name="Pruitt K."/>
            <person name="Puig M."/>
            <person name="Quesneville H."/>
            <person name="Ram K.R."/>
            <person name="Rand D."/>
            <person name="Rasmussen M.D."/>
            <person name="Reed L.K."/>
            <person name="Reenan R."/>
            <person name="Reily A."/>
            <person name="Remington K.A."/>
            <person name="Rieger T.T."/>
            <person name="Ritchie M.G."/>
            <person name="Robin C."/>
            <person name="Rogers Y.H."/>
            <person name="Rohde C."/>
            <person name="Rozas J."/>
            <person name="Rubenfield M.J."/>
            <person name="Ruiz A."/>
            <person name="Russo S."/>
            <person name="Salzberg S.L."/>
            <person name="Sanchez-Gracia A."/>
            <person name="Saranga D.J."/>
            <person name="Sato H."/>
            <person name="Schaeffer S.W."/>
            <person name="Schatz M.C."/>
            <person name="Schlenke T."/>
            <person name="Schwartz R."/>
            <person name="Segarra C."/>
            <person name="Singh R.S."/>
            <person name="Sirot L."/>
            <person name="Sirota M."/>
            <person name="Sisneros N.B."/>
            <person name="Smith C.D."/>
            <person name="Smith T.F."/>
            <person name="Spieth J."/>
            <person name="Stage D.E."/>
            <person name="Stark A."/>
            <person name="Stephan W."/>
            <person name="Strausberg R.L."/>
            <person name="Strempel S."/>
            <person name="Sturgill D."/>
            <person name="Sutton G."/>
            <person name="Sutton G.G."/>
            <person name="Tao W."/>
            <person name="Teichmann S."/>
            <person name="Tobari Y.N."/>
            <person name="Tomimura Y."/>
            <person name="Tsolas J.M."/>
            <person name="Valente V.L."/>
            <person name="Venter E."/>
            <person name="Venter J.C."/>
            <person name="Vicario S."/>
            <person name="Vieira F.G."/>
            <person name="Vilella A.J."/>
            <person name="Villasante A."/>
            <person name="Walenz B."/>
            <person name="Wang J."/>
            <person name="Wasserman M."/>
            <person name="Watts T."/>
            <person name="Wilson D."/>
            <person name="Wilson R.K."/>
            <person name="Wing R.A."/>
            <person name="Wolfner M.F."/>
            <person name="Wong A."/>
            <person name="Wong G.K."/>
            <person name="Wu C.I."/>
            <person name="Wu G."/>
            <person name="Yamamoto D."/>
            <person name="Yang H.P."/>
            <person name="Yang S.P."/>
            <person name="Yorke J.A."/>
            <person name="Yoshida K."/>
            <person name="Zdobnov E."/>
            <person name="Zhang P."/>
            <person name="Zhang Y."/>
            <person name="Zimin A.V."/>
            <person name="Baldwin J."/>
            <person name="Abdouelleil A."/>
            <person name="Abdulkadir J."/>
            <person name="Abebe A."/>
            <person name="Abera B."/>
            <person name="Abreu J."/>
            <person name="Acer S.C."/>
            <person name="Aftuck L."/>
            <person name="Alexander A."/>
            <person name="An P."/>
            <person name="Anderson E."/>
            <person name="Anderson S."/>
            <person name="Arachi H."/>
            <person name="Azer M."/>
            <person name="Bachantsang P."/>
            <person name="Barry A."/>
            <person name="Bayul T."/>
            <person name="Berlin A."/>
            <person name="Bessette D."/>
            <person name="Bloom T."/>
            <person name="Blye J."/>
            <person name="Boguslavskiy L."/>
            <person name="Bonnet C."/>
            <person name="Boukhgalter B."/>
            <person name="Bourzgui I."/>
            <person name="Brown A."/>
            <person name="Cahill P."/>
            <person name="Channer S."/>
            <person name="Cheshatsang Y."/>
            <person name="Chuda L."/>
            <person name="Citroen M."/>
            <person name="Collymore A."/>
            <person name="Cooke P."/>
            <person name="Costello M."/>
            <person name="D'Aco K."/>
            <person name="Daza R."/>
            <person name="De Haan G."/>
            <person name="DeGray S."/>
            <person name="DeMaso C."/>
            <person name="Dhargay N."/>
            <person name="Dooley K."/>
            <person name="Dooley E."/>
            <person name="Doricent M."/>
            <person name="Dorje P."/>
            <person name="Dorjee K."/>
            <person name="Dupes A."/>
            <person name="Elong R."/>
            <person name="Falk J."/>
            <person name="Farina A."/>
            <person name="Faro S."/>
            <person name="Ferguson D."/>
            <person name="Fisher S."/>
            <person name="Foley C.D."/>
            <person name="Franke A."/>
            <person name="Friedrich D."/>
            <person name="Gadbois L."/>
            <person name="Gearin G."/>
            <person name="Gearin C.R."/>
            <person name="Giannoukos G."/>
            <person name="Goode T."/>
            <person name="Graham J."/>
            <person name="Grandbois E."/>
            <person name="Grewal S."/>
            <person name="Gyaltsen K."/>
            <person name="Hafez N."/>
            <person name="Hagos B."/>
            <person name="Hall J."/>
            <person name="Henson C."/>
            <person name="Hollinger A."/>
            <person name="Honan T."/>
            <person name="Huard M.D."/>
            <person name="Hughes L."/>
            <person name="Hurhula B."/>
            <person name="Husby M.E."/>
            <person name="Kamat A."/>
            <person name="Kanga B."/>
            <person name="Kashin S."/>
            <person name="Khazanovich D."/>
            <person name="Kisner P."/>
            <person name="Lance K."/>
            <person name="Lara M."/>
            <person name="Lee W."/>
            <person name="Lennon N."/>
            <person name="Letendre F."/>
            <person name="LeVine R."/>
            <person name="Lipovsky A."/>
            <person name="Liu X."/>
            <person name="Liu J."/>
            <person name="Liu S."/>
            <person name="Lokyitsang T."/>
            <person name="Lokyitsang Y."/>
            <person name="Lubonja R."/>
            <person name="Lui A."/>
            <person name="MacDonald P."/>
            <person name="Magnisalis V."/>
            <person name="Maru K."/>
            <person name="Matthews C."/>
            <person name="McCusker W."/>
            <person name="McDonough S."/>
            <person name="Mehta T."/>
            <person name="Meldrim J."/>
            <person name="Meneus L."/>
            <person name="Mihai O."/>
            <person name="Mihalev A."/>
            <person name="Mihova T."/>
            <person name="Mittelman R."/>
            <person name="Mlenga V."/>
            <person name="Montmayeur A."/>
            <person name="Mulrain L."/>
            <person name="Navidi A."/>
            <person name="Naylor J."/>
            <person name="Negash T."/>
            <person name="Nguyen T."/>
            <person name="Nguyen N."/>
            <person name="Nicol R."/>
            <person name="Norbu C."/>
            <person name="Norbu N."/>
            <person name="Novod N."/>
            <person name="O'Neill B."/>
            <person name="Osman S."/>
            <person name="Markiewicz E."/>
            <person name="Oyono O.L."/>
            <person name="Patti C."/>
            <person name="Phunkhang P."/>
            <person name="Pierre F."/>
            <person name="Priest M."/>
            <person name="Raghuraman S."/>
            <person name="Rege F."/>
            <person name="Reyes R."/>
            <person name="Rise C."/>
            <person name="Rogov P."/>
            <person name="Ross K."/>
            <person name="Ryan E."/>
            <person name="Settipalli S."/>
            <person name="Shea T."/>
            <person name="Sherpa N."/>
            <person name="Shi L."/>
            <person name="Shih D."/>
            <person name="Sparrow T."/>
            <person name="Spaulding J."/>
            <person name="Stalker J."/>
            <person name="Stange-Thomann N."/>
            <person name="Stavropoulos S."/>
            <person name="Stone C."/>
            <person name="Strader C."/>
            <person name="Tesfaye S."/>
            <person name="Thomson T."/>
            <person name="Thoulutsang Y."/>
            <person name="Thoulutsang D."/>
            <person name="Topham K."/>
            <person name="Topping I."/>
            <person name="Tsamla T."/>
            <person name="Vassiliev H."/>
            <person name="Vo A."/>
            <person name="Wangchuk T."/>
            <person name="Wangdi T."/>
            <person name="Weiand M."/>
            <person name="Wilkinson J."/>
            <person name="Wilson A."/>
            <person name="Yadav S."/>
            <person name="Young G."/>
            <person name="Yu Q."/>
            <person name="Zembek L."/>
            <person name="Zhong D."/>
            <person name="Zimmer A."/>
            <person name="Zwirko Z."/>
            <person name="Jaffe D.B."/>
            <person name="Alvarez P."/>
            <person name="Brockman W."/>
            <person name="Butler J."/>
            <person name="Chin C."/>
            <person name="Gnerre S."/>
            <person name="Grabherr M."/>
            <person name="Kleber M."/>
            <person name="Mauceli E."/>
            <person name="MacCallum I."/>
        </authorList>
    </citation>
    <scope>NUCLEOTIDE SEQUENCE [LARGE SCALE GENOMIC DNA]</scope>
    <source>
        <strain evidence="5">MSH-3 / Tucson 14011-0111.49</strain>
    </source>
</reference>
<dbReference type="OMA" id="VKMRMLN"/>